<dbReference type="SUPFAM" id="SSF56235">
    <property type="entry name" value="N-terminal nucleophile aminohydrolases (Ntn hydrolases)"/>
    <property type="match status" value="1"/>
</dbReference>
<comment type="caution">
    <text evidence="5">The sequence shown here is derived from an EMBL/GenBank/DDBJ whole genome shotgun (WGS) entry which is preliminary data.</text>
</comment>
<evidence type="ECO:0000256" key="2">
    <source>
        <dbReference type="ARBA" id="ARBA00022942"/>
    </source>
</evidence>
<protein>
    <submittedName>
        <fullName evidence="5">Proteasome subunit alpha type-1</fullName>
    </submittedName>
</protein>
<evidence type="ECO:0000256" key="3">
    <source>
        <dbReference type="PROSITE-ProRule" id="PRU00808"/>
    </source>
</evidence>
<dbReference type="Pfam" id="PF10584">
    <property type="entry name" value="Proteasome_A_N"/>
    <property type="match status" value="1"/>
</dbReference>
<evidence type="ECO:0000313" key="6">
    <source>
        <dbReference type="Proteomes" id="UP000095605"/>
    </source>
</evidence>
<dbReference type="GO" id="GO:0019773">
    <property type="term" value="C:proteasome core complex, alpha-subunit complex"/>
    <property type="evidence" value="ECO:0007669"/>
    <property type="project" value="UniProtKB-UniRule"/>
</dbReference>
<dbReference type="SMART" id="SM00948">
    <property type="entry name" value="Proteasome_A_N"/>
    <property type="match status" value="1"/>
</dbReference>
<dbReference type="EMBL" id="LPNL01000009">
    <property type="protein sequence ID" value="OEJ81532.1"/>
    <property type="molecule type" value="Genomic_DNA"/>
</dbReference>
<dbReference type="InterPro" id="IPR023332">
    <property type="entry name" value="Proteasome_alpha-type"/>
</dbReference>
<gene>
    <name evidence="5" type="ORF">AWRI3578_g3946</name>
</gene>
<name>A0A1E5R3R1_9ASCO</name>
<sequence length="274" mass="31144">MSGYDRHITIFSPEGKLFQVEYAFKAAINNTNLNSLAISSDNNNEITVLINEKKVTDKLLEPETIKYIFKISENIGCCVNGSIADAKNFILRSKAEASEFQYQQGFEMPMDVLVKRMSNLAQLYTQKAYMRPLGVIATFISFDDEKNGMIYKMDPAGFYCGYKATATGPKQQELNSHLEKLLKKQALKSARPNELERKYDDEDNDRIDIVNENHSGKDTWEDVVEKAIRIMSETLGQDYKQSELEIAVASRETGFFILSTEQIEERLAAIAEQD</sequence>
<comment type="similarity">
    <text evidence="3">Belongs to the peptidase T1A family.</text>
</comment>
<comment type="function">
    <text evidence="1">The proteasome degrades poly-ubiquitinated proteins in the cytoplasm and in the nucleus. It is essential for the regulated turnover of proteins and for the removal of misfolded proteins. The proteasome is a multicatalytic proteinase complex that is characterized by its ability to cleave peptides with Arg, Phe, Tyr, Leu, and Glu adjacent to the leaving group at neutral or slightly basic pH. It has an ATP-dependent proteolytic activity.</text>
</comment>
<dbReference type="InterPro" id="IPR000426">
    <property type="entry name" value="Proteasome_asu_N"/>
</dbReference>
<keyword evidence="6" id="KW-1185">Reference proteome</keyword>
<dbReference type="Gene3D" id="3.60.20.10">
    <property type="entry name" value="Glutamine Phosphoribosylpyrophosphate, subunit 1, domain 1"/>
    <property type="match status" value="1"/>
</dbReference>
<dbReference type="InterPro" id="IPR050115">
    <property type="entry name" value="Proteasome_alpha"/>
</dbReference>
<accession>A0A1E5R3R1</accession>
<dbReference type="InterPro" id="IPR029055">
    <property type="entry name" value="Ntn_hydrolases_N"/>
</dbReference>
<keyword evidence="2 3" id="KW-0647">Proteasome</keyword>
<dbReference type="InterPro" id="IPR001353">
    <property type="entry name" value="Proteasome_sua/b"/>
</dbReference>
<evidence type="ECO:0000313" key="5">
    <source>
        <dbReference type="EMBL" id="OEJ81532.1"/>
    </source>
</evidence>
<evidence type="ECO:0000259" key="4">
    <source>
        <dbReference type="PROSITE" id="PS00388"/>
    </source>
</evidence>
<dbReference type="Pfam" id="PF00227">
    <property type="entry name" value="Proteasome"/>
    <property type="match status" value="1"/>
</dbReference>
<dbReference type="GO" id="GO:0010499">
    <property type="term" value="P:proteasomal ubiquitin-independent protein catabolic process"/>
    <property type="evidence" value="ECO:0007669"/>
    <property type="project" value="UniProtKB-ARBA"/>
</dbReference>
<dbReference type="GO" id="GO:0043161">
    <property type="term" value="P:proteasome-mediated ubiquitin-dependent protein catabolic process"/>
    <property type="evidence" value="ECO:0007669"/>
    <property type="project" value="UniProtKB-ARBA"/>
</dbReference>
<dbReference type="OrthoDB" id="431557at2759"/>
<proteinExistence type="inferred from homology"/>
<dbReference type="PROSITE" id="PS51475">
    <property type="entry name" value="PROTEASOME_ALPHA_2"/>
    <property type="match status" value="1"/>
</dbReference>
<dbReference type="AlphaFoldDB" id="A0A1E5R3R1"/>
<dbReference type="PROSITE" id="PS00388">
    <property type="entry name" value="PROTEASOME_ALPHA_1"/>
    <property type="match status" value="1"/>
</dbReference>
<organism evidence="5 6">
    <name type="scientific">Hanseniaspora opuntiae</name>
    <dbReference type="NCBI Taxonomy" id="211096"/>
    <lineage>
        <taxon>Eukaryota</taxon>
        <taxon>Fungi</taxon>
        <taxon>Dikarya</taxon>
        <taxon>Ascomycota</taxon>
        <taxon>Saccharomycotina</taxon>
        <taxon>Saccharomycetes</taxon>
        <taxon>Saccharomycodales</taxon>
        <taxon>Saccharomycodaceae</taxon>
        <taxon>Hanseniaspora</taxon>
    </lineage>
</organism>
<reference evidence="6" key="1">
    <citation type="journal article" date="2016" name="Genome Announc.">
        <title>Genome sequences of three species of Hanseniaspora isolated from spontaneous wine fermentations.</title>
        <authorList>
            <person name="Sternes P.R."/>
            <person name="Lee D."/>
            <person name="Kutyna D.R."/>
            <person name="Borneman A.R."/>
        </authorList>
    </citation>
    <scope>NUCLEOTIDE SEQUENCE [LARGE SCALE GENOMIC DNA]</scope>
    <source>
        <strain evidence="6">AWRI3578</strain>
    </source>
</reference>
<feature type="domain" description="Proteasome alpha-type subunits" evidence="4">
    <location>
        <begin position="4"/>
        <end position="26"/>
    </location>
</feature>
<evidence type="ECO:0000256" key="1">
    <source>
        <dbReference type="ARBA" id="ARBA00003542"/>
    </source>
</evidence>
<dbReference type="PANTHER" id="PTHR11599">
    <property type="entry name" value="PROTEASOME SUBUNIT ALPHA/BETA"/>
    <property type="match status" value="1"/>
</dbReference>
<dbReference type="Proteomes" id="UP000095605">
    <property type="component" value="Unassembled WGS sequence"/>
</dbReference>